<dbReference type="InterPro" id="IPR025984">
    <property type="entry name" value="DCTPP"/>
</dbReference>
<dbReference type="AlphaFoldDB" id="M1PAL3"/>
<sequence>MEKLRSALREFASARKWQPFHTPKNLCMALSVETAELTEIFQWMDSEESRVVDTTTLQHIAEEIGDVMIYLTMLADKFDLDPLNCAKQKILLNAEKYPHP</sequence>
<dbReference type="InterPro" id="IPR052555">
    <property type="entry name" value="dCTP_Pyrophosphatase"/>
</dbReference>
<organism evidence="1 2">
    <name type="scientific">Desulfocapsa sulfexigens (strain DSM 10523 / SB164P1)</name>
    <dbReference type="NCBI Taxonomy" id="1167006"/>
    <lineage>
        <taxon>Bacteria</taxon>
        <taxon>Pseudomonadati</taxon>
        <taxon>Thermodesulfobacteriota</taxon>
        <taxon>Desulfobulbia</taxon>
        <taxon>Desulfobulbales</taxon>
        <taxon>Desulfocapsaceae</taxon>
        <taxon>Desulfocapsa</taxon>
    </lineage>
</organism>
<dbReference type="eggNOG" id="COG1694">
    <property type="taxonomic scope" value="Bacteria"/>
</dbReference>
<dbReference type="PATRIC" id="fig|1167006.5.peg.279"/>
<dbReference type="OrthoDB" id="9791898at2"/>
<dbReference type="EMBL" id="CP003985">
    <property type="protein sequence ID" value="AGF76830.1"/>
    <property type="molecule type" value="Genomic_DNA"/>
</dbReference>
<proteinExistence type="predicted"/>
<dbReference type="Pfam" id="PF12643">
    <property type="entry name" value="MazG-like"/>
    <property type="match status" value="1"/>
</dbReference>
<dbReference type="HOGENOM" id="CLU_110454_2_2_7"/>
<dbReference type="Gene3D" id="1.10.287.1080">
    <property type="entry name" value="MazG-like"/>
    <property type="match status" value="1"/>
</dbReference>
<accession>M1PAL3</accession>
<dbReference type="PANTHER" id="PTHR46523">
    <property type="entry name" value="DCTP PYROPHOSPHATASE 1"/>
    <property type="match status" value="1"/>
</dbReference>
<dbReference type="SUPFAM" id="SSF101386">
    <property type="entry name" value="all-alpha NTP pyrophosphatases"/>
    <property type="match status" value="1"/>
</dbReference>
<dbReference type="STRING" id="1167006.UWK_00245"/>
<evidence type="ECO:0000313" key="2">
    <source>
        <dbReference type="Proteomes" id="UP000011721"/>
    </source>
</evidence>
<dbReference type="GO" id="GO:0047429">
    <property type="term" value="F:nucleoside triphosphate diphosphatase activity"/>
    <property type="evidence" value="ECO:0007669"/>
    <property type="project" value="InterPro"/>
</dbReference>
<protein>
    <submittedName>
        <fullName evidence="1">Putative pyrophosphatase</fullName>
    </submittedName>
</protein>
<evidence type="ECO:0000313" key="1">
    <source>
        <dbReference type="EMBL" id="AGF76830.1"/>
    </source>
</evidence>
<dbReference type="KEGG" id="dsf:UWK_00245"/>
<dbReference type="RefSeq" id="WP_015402529.1">
    <property type="nucleotide sequence ID" value="NC_020304.1"/>
</dbReference>
<gene>
    <name evidence="1" type="ordered locus">UWK_00245</name>
</gene>
<dbReference type="PANTHER" id="PTHR46523:SF1">
    <property type="entry name" value="DCTP PYROPHOSPHATASE 1"/>
    <property type="match status" value="1"/>
</dbReference>
<keyword evidence="2" id="KW-1185">Reference proteome</keyword>
<dbReference type="CDD" id="cd11537">
    <property type="entry name" value="NTP-PPase_RS21-C6_like"/>
    <property type="match status" value="1"/>
</dbReference>
<dbReference type="GO" id="GO:0009143">
    <property type="term" value="P:nucleoside triphosphate catabolic process"/>
    <property type="evidence" value="ECO:0007669"/>
    <property type="project" value="InterPro"/>
</dbReference>
<dbReference type="PIRSF" id="PIRSF029826">
    <property type="entry name" value="UCP029826_pph"/>
    <property type="match status" value="1"/>
</dbReference>
<reference evidence="2" key="1">
    <citation type="journal article" date="2013" name="Stand. Genomic Sci.">
        <title>Complete genome sequence of Desulfocapsa sulfexigens, a marine deltaproteobacterium specialized in disproportionating inorganic sulfur compounds.</title>
        <authorList>
            <person name="Finster K.W."/>
            <person name="Kjeldsen K.U."/>
            <person name="Kube M."/>
            <person name="Reinhardt R."/>
            <person name="Mussmann M."/>
            <person name="Amann R."/>
            <person name="Schreiber L."/>
        </authorList>
    </citation>
    <scope>NUCLEOTIDE SEQUENCE [LARGE SCALE GENOMIC DNA]</scope>
    <source>
        <strain evidence="2">DSM 10523 / SB164P1</strain>
    </source>
</reference>
<name>M1PAL3_DESSD</name>
<dbReference type="Proteomes" id="UP000011721">
    <property type="component" value="Chromosome"/>
</dbReference>